<evidence type="ECO:0000256" key="9">
    <source>
        <dbReference type="ARBA" id="ARBA00023204"/>
    </source>
</evidence>
<dbReference type="GO" id="GO:0005524">
    <property type="term" value="F:ATP binding"/>
    <property type="evidence" value="ECO:0007669"/>
    <property type="project" value="UniProtKB-UniRule"/>
</dbReference>
<name>A0A1Y6GCP3_9HYPH</name>
<evidence type="ECO:0000313" key="19">
    <source>
        <dbReference type="Proteomes" id="UP000194474"/>
    </source>
</evidence>
<keyword evidence="6" id="KW-0269">Exonuclease</keyword>
<evidence type="ECO:0000256" key="10">
    <source>
        <dbReference type="ARBA" id="ARBA00023235"/>
    </source>
</evidence>
<keyword evidence="4 15" id="KW-0378">Hydrolase</keyword>
<comment type="catalytic activity">
    <reaction evidence="14">
        <text>ATP + H2O = ADP + phosphate + H(+)</text>
        <dbReference type="Rhea" id="RHEA:13065"/>
        <dbReference type="ChEBI" id="CHEBI:15377"/>
        <dbReference type="ChEBI" id="CHEBI:15378"/>
        <dbReference type="ChEBI" id="CHEBI:30616"/>
        <dbReference type="ChEBI" id="CHEBI:43474"/>
        <dbReference type="ChEBI" id="CHEBI:456216"/>
        <dbReference type="EC" id="5.6.2.4"/>
    </reaction>
</comment>
<dbReference type="PANTHER" id="PTHR11070:SF2">
    <property type="entry name" value="ATP-DEPENDENT DNA HELICASE SRS2"/>
    <property type="match status" value="1"/>
</dbReference>
<keyword evidence="8" id="KW-0238">DNA-binding</keyword>
<keyword evidence="19" id="KW-1185">Reference proteome</keyword>
<feature type="domain" description="UvrD-like helicase C-terminal" evidence="17">
    <location>
        <begin position="518"/>
        <end position="790"/>
    </location>
</feature>
<evidence type="ECO:0000256" key="4">
    <source>
        <dbReference type="ARBA" id="ARBA00022801"/>
    </source>
</evidence>
<dbReference type="GO" id="GO:0043138">
    <property type="term" value="F:3'-5' DNA helicase activity"/>
    <property type="evidence" value="ECO:0007669"/>
    <property type="project" value="UniProtKB-EC"/>
</dbReference>
<keyword evidence="7 15" id="KW-0067">ATP-binding</keyword>
<dbReference type="GO" id="GO:0003677">
    <property type="term" value="F:DNA binding"/>
    <property type="evidence" value="ECO:0007669"/>
    <property type="project" value="UniProtKB-KW"/>
</dbReference>
<dbReference type="InterPro" id="IPR000212">
    <property type="entry name" value="DNA_helicase_UvrD/REP"/>
</dbReference>
<dbReference type="Proteomes" id="UP000194474">
    <property type="component" value="Unassembled WGS sequence"/>
</dbReference>
<evidence type="ECO:0000259" key="17">
    <source>
        <dbReference type="PROSITE" id="PS51217"/>
    </source>
</evidence>
<dbReference type="InterPro" id="IPR038726">
    <property type="entry name" value="PDDEXK_AddAB-type"/>
</dbReference>
<dbReference type="SUPFAM" id="SSF52980">
    <property type="entry name" value="Restriction endonuclease-like"/>
    <property type="match status" value="1"/>
</dbReference>
<evidence type="ECO:0000256" key="1">
    <source>
        <dbReference type="ARBA" id="ARBA00022722"/>
    </source>
</evidence>
<evidence type="ECO:0000259" key="16">
    <source>
        <dbReference type="PROSITE" id="PS51198"/>
    </source>
</evidence>
<reference evidence="19" key="1">
    <citation type="submission" date="2017-04" db="EMBL/GenBank/DDBJ databases">
        <authorList>
            <person name="Varghese N."/>
            <person name="Submissions S."/>
        </authorList>
    </citation>
    <scope>NUCLEOTIDE SEQUENCE [LARGE SCALE GENOMIC DNA]</scope>
</reference>
<evidence type="ECO:0000256" key="7">
    <source>
        <dbReference type="ARBA" id="ARBA00022840"/>
    </source>
</evidence>
<dbReference type="InterPro" id="IPR011604">
    <property type="entry name" value="PDDEXK-like_dom_sf"/>
</dbReference>
<dbReference type="AlphaFoldDB" id="A0A1Y6GCP3"/>
<evidence type="ECO:0000256" key="5">
    <source>
        <dbReference type="ARBA" id="ARBA00022806"/>
    </source>
</evidence>
<dbReference type="EC" id="5.6.2.4" evidence="12"/>
<dbReference type="PROSITE" id="PS51198">
    <property type="entry name" value="UVRD_HELICASE_ATP_BIND"/>
    <property type="match status" value="1"/>
</dbReference>
<protein>
    <recommendedName>
        <fullName evidence="12">DNA 3'-5' helicase</fullName>
        <ecNumber evidence="12">5.6.2.4</ecNumber>
    </recommendedName>
    <alternativeName>
        <fullName evidence="13">DNA 3'-5' helicase II</fullName>
    </alternativeName>
</protein>
<evidence type="ECO:0000256" key="3">
    <source>
        <dbReference type="ARBA" id="ARBA00022763"/>
    </source>
</evidence>
<evidence type="ECO:0000256" key="11">
    <source>
        <dbReference type="ARBA" id="ARBA00034617"/>
    </source>
</evidence>
<dbReference type="EMBL" id="FXWK01000002">
    <property type="protein sequence ID" value="SMQ85839.1"/>
    <property type="molecule type" value="Genomic_DNA"/>
</dbReference>
<evidence type="ECO:0000256" key="8">
    <source>
        <dbReference type="ARBA" id="ARBA00023125"/>
    </source>
</evidence>
<feature type="domain" description="UvrD-like helicase ATP-binding" evidence="16">
    <location>
        <begin position="10"/>
        <end position="488"/>
    </location>
</feature>
<dbReference type="Pfam" id="PF13361">
    <property type="entry name" value="UvrD_C"/>
    <property type="match status" value="1"/>
</dbReference>
<comment type="catalytic activity">
    <reaction evidence="11">
        <text>Couples ATP hydrolysis with the unwinding of duplex DNA by translocating in the 3'-5' direction.</text>
        <dbReference type="EC" id="5.6.2.4"/>
    </reaction>
</comment>
<dbReference type="Gene3D" id="1.10.486.10">
    <property type="entry name" value="PCRA, domain 4"/>
    <property type="match status" value="1"/>
</dbReference>
<keyword evidence="3" id="KW-0227">DNA damage</keyword>
<dbReference type="InterPro" id="IPR014151">
    <property type="entry name" value="DNA_helicase_AddA"/>
</dbReference>
<dbReference type="SUPFAM" id="SSF52540">
    <property type="entry name" value="P-loop containing nucleoside triphosphate hydrolases"/>
    <property type="match status" value="1"/>
</dbReference>
<dbReference type="PANTHER" id="PTHR11070">
    <property type="entry name" value="UVRD / RECB / PCRA DNA HELICASE FAMILY MEMBER"/>
    <property type="match status" value="1"/>
</dbReference>
<keyword evidence="1" id="KW-0540">Nuclease</keyword>
<dbReference type="InterPro" id="IPR014016">
    <property type="entry name" value="UvrD-like_ATP-bd"/>
</dbReference>
<keyword evidence="2 15" id="KW-0547">Nucleotide-binding</keyword>
<dbReference type="NCBIfam" id="TIGR02784">
    <property type="entry name" value="addA_alphas"/>
    <property type="match status" value="1"/>
</dbReference>
<dbReference type="InterPro" id="IPR011335">
    <property type="entry name" value="Restrct_endonuc-II-like"/>
</dbReference>
<dbReference type="Pfam" id="PF12705">
    <property type="entry name" value="PDDEXK_1"/>
    <property type="match status" value="1"/>
</dbReference>
<dbReference type="GO" id="GO:0005829">
    <property type="term" value="C:cytosol"/>
    <property type="evidence" value="ECO:0007669"/>
    <property type="project" value="TreeGrafter"/>
</dbReference>
<keyword evidence="9" id="KW-0234">DNA repair</keyword>
<evidence type="ECO:0000256" key="14">
    <source>
        <dbReference type="ARBA" id="ARBA00048988"/>
    </source>
</evidence>
<dbReference type="GO" id="GO:0004527">
    <property type="term" value="F:exonuclease activity"/>
    <property type="evidence" value="ECO:0007669"/>
    <property type="project" value="UniProtKB-KW"/>
</dbReference>
<evidence type="ECO:0000256" key="12">
    <source>
        <dbReference type="ARBA" id="ARBA00034808"/>
    </source>
</evidence>
<proteinExistence type="predicted"/>
<evidence type="ECO:0000256" key="6">
    <source>
        <dbReference type="ARBA" id="ARBA00022839"/>
    </source>
</evidence>
<dbReference type="GO" id="GO:0000725">
    <property type="term" value="P:recombinational repair"/>
    <property type="evidence" value="ECO:0007669"/>
    <property type="project" value="TreeGrafter"/>
</dbReference>
<organism evidence="18 19">
    <name type="scientific">Devosia lucknowensis</name>
    <dbReference type="NCBI Taxonomy" id="1096929"/>
    <lineage>
        <taxon>Bacteria</taxon>
        <taxon>Pseudomonadati</taxon>
        <taxon>Pseudomonadota</taxon>
        <taxon>Alphaproteobacteria</taxon>
        <taxon>Hyphomicrobiales</taxon>
        <taxon>Devosiaceae</taxon>
        <taxon>Devosia</taxon>
    </lineage>
</organism>
<evidence type="ECO:0000313" key="18">
    <source>
        <dbReference type="EMBL" id="SMQ85839.1"/>
    </source>
</evidence>
<evidence type="ECO:0000256" key="13">
    <source>
        <dbReference type="ARBA" id="ARBA00034923"/>
    </source>
</evidence>
<dbReference type="InterPro" id="IPR014017">
    <property type="entry name" value="DNA_helicase_UvrD-like_C"/>
</dbReference>
<keyword evidence="10" id="KW-0413">Isomerase</keyword>
<dbReference type="PROSITE" id="PS51217">
    <property type="entry name" value="UVRD_HELICASE_CTER"/>
    <property type="match status" value="1"/>
</dbReference>
<dbReference type="Gene3D" id="3.40.50.300">
    <property type="entry name" value="P-loop containing nucleotide triphosphate hydrolases"/>
    <property type="match status" value="4"/>
</dbReference>
<dbReference type="RefSeq" id="WP_170926520.1">
    <property type="nucleotide sequence ID" value="NZ_FXWK01000002.1"/>
</dbReference>
<gene>
    <name evidence="18" type="ORF">SAMN06295905_3131</name>
</gene>
<dbReference type="InterPro" id="IPR027417">
    <property type="entry name" value="P-loop_NTPase"/>
</dbReference>
<accession>A0A1Y6GCP3</accession>
<dbReference type="GO" id="GO:0033202">
    <property type="term" value="C:DNA helicase complex"/>
    <property type="evidence" value="ECO:0007669"/>
    <property type="project" value="TreeGrafter"/>
</dbReference>
<evidence type="ECO:0000256" key="15">
    <source>
        <dbReference type="PROSITE-ProRule" id="PRU00560"/>
    </source>
</evidence>
<sequence length="1149" mass="125665">MSDRGPVLPPSDTSASQARASDPDYSIWVEANAGSGKTFVLTNRVLRLLLSGVKPQSILCLTYTKAAAAEMRKRVGARLAEWAVDEAEVLRDKLRALTGRDPLPAQLDAARILFARALETPGGLRILTIHAFCEAVLHRFPIEAGVPFDFAVIEEDRQANMLLMARESVLAEGLRGGENAGAVEILFGLLSDHAISDAITAALSEGARLKSVLSDLSAAKARLRRLVGAPGDQADITTAIVEQTALTRAVWEDIVSSFDADPARTKGARFIDLVARLNPDRLTADQLCDLFLTEKDGEKRPRANLLNAEQRKARVELQPLLEEERDRIFALEAQLAGAMLVARSEALLDVVAAIVRHYDDEKRRHALLDFDDLIEKLGNLLADRSLGPWVQYKLDAGIDHILVDESQDTNAQQWRVVNALAEEFFSGAGAVSRPRSVFAVGDQKQSIYSFQGAQPVLFGVTGREMARKAAQAEKPFENVRLHTSFRTLKGILDAVDRVCDRPDIQKALLAEDKVIHQPARVHPGGSVNLWTPVQEEKVERDISAWPVTVVEAEQSANRQVALRIAREIRGWVSEGRVLGERNRAVRADDVLILVQKRGPLFQEIIRALRSEGLPTPGADRLAVTGHIAVLDLLALIDVLLNPADDLQLAALLRSPLFELGEDDLYALAQPRARGQSLWSALFASSIPVAHDAATKLGRWRSELDMERPFEFLAGVLYASGGLQRFHARLGLEVDEVLSELLDLALDHENRPQPSLQGFAAEMRRRAVTIKRELAETGGGVRVMTVHGAKGLEAPIVILADATAKPSGRQTGKAVYAIEEPVGPLLIHAASKSQHVQATAQLRQGIDAVLAEEYWRRLYVAMTRAEDELYVTGPLGAGQKPETQLASTWYEAIEAGLRDAAQPLVNAEGAEVGLVYPALTASRFLPEPAARTVERDDWAFGGVVAPQRPKFVNPSHAGKGAARPPALQTRAEAVRDADSARREGIALHALLQHLGRVPREDWERVAPRALEALLPEHADLHGRLATKAISILSRPELTALFDTGSRAELGFRVPLKQQQELVWVSGRMDRVVVDDSGVLVVDYKSDAAVPAAPEAVARNYLTQLGLYALVAHQLFPGRSVRAAILWTELESLMILPDDLLEAARSDFTLR</sequence>
<evidence type="ECO:0000256" key="2">
    <source>
        <dbReference type="ARBA" id="ARBA00022741"/>
    </source>
</evidence>
<feature type="binding site" evidence="15">
    <location>
        <begin position="31"/>
        <end position="38"/>
    </location>
    <ligand>
        <name>ATP</name>
        <dbReference type="ChEBI" id="CHEBI:30616"/>
    </ligand>
</feature>
<keyword evidence="5 15" id="KW-0347">Helicase</keyword>
<dbReference type="Pfam" id="PF00580">
    <property type="entry name" value="UvrD-helicase"/>
    <property type="match status" value="1"/>
</dbReference>
<dbReference type="Gene3D" id="3.90.320.10">
    <property type="match status" value="1"/>
</dbReference>